<dbReference type="Proteomes" id="UP000272528">
    <property type="component" value="Chromosome"/>
</dbReference>
<protein>
    <submittedName>
        <fullName evidence="2">Aminoglycoside phosphotransferase family protein</fullName>
    </submittedName>
</protein>
<gene>
    <name evidence="2" type="ORF">EJC50_10245</name>
</gene>
<dbReference type="PANTHER" id="PTHR21310">
    <property type="entry name" value="AMINOGLYCOSIDE PHOSPHOTRANSFERASE-RELATED-RELATED"/>
    <property type="match status" value="1"/>
</dbReference>
<name>A0A3Q8X455_9BACL</name>
<dbReference type="InterPro" id="IPR002575">
    <property type="entry name" value="Aminoglycoside_PTrfase"/>
</dbReference>
<keyword evidence="2" id="KW-0808">Transferase</keyword>
<dbReference type="PANTHER" id="PTHR21310:SF40">
    <property type="entry name" value="AMINOGLYCOSIDE PHOSPHOTRANSFERASE DOMAIN-CONTAINING PROTEIN-RELATED"/>
    <property type="match status" value="1"/>
</dbReference>
<reference evidence="3" key="1">
    <citation type="submission" date="2018-12" db="EMBL/GenBank/DDBJ databases">
        <title>Genome sequence of Peanibacillus sp.</title>
        <authorList>
            <person name="Subramani G."/>
            <person name="Srinivasan S."/>
            <person name="Kim M.K."/>
        </authorList>
    </citation>
    <scope>NUCLEOTIDE SEQUENCE [LARGE SCALE GENOMIC DNA]</scope>
    <source>
        <strain evidence="3">18JY67-1</strain>
    </source>
</reference>
<dbReference type="RefSeq" id="WP_126015118.1">
    <property type="nucleotide sequence ID" value="NZ_CP034437.1"/>
</dbReference>
<dbReference type="Gene3D" id="3.90.1200.10">
    <property type="match status" value="1"/>
</dbReference>
<dbReference type="GO" id="GO:0016740">
    <property type="term" value="F:transferase activity"/>
    <property type="evidence" value="ECO:0007669"/>
    <property type="project" value="UniProtKB-KW"/>
</dbReference>
<organism evidence="2 3">
    <name type="scientific">Paenibacillus albus</name>
    <dbReference type="NCBI Taxonomy" id="2495582"/>
    <lineage>
        <taxon>Bacteria</taxon>
        <taxon>Bacillati</taxon>
        <taxon>Bacillota</taxon>
        <taxon>Bacilli</taxon>
        <taxon>Bacillales</taxon>
        <taxon>Paenibacillaceae</taxon>
        <taxon>Paenibacillus</taxon>
    </lineage>
</organism>
<proteinExistence type="predicted"/>
<dbReference type="SUPFAM" id="SSF56112">
    <property type="entry name" value="Protein kinase-like (PK-like)"/>
    <property type="match status" value="1"/>
</dbReference>
<dbReference type="EMBL" id="CP034437">
    <property type="protein sequence ID" value="AZN39992.1"/>
    <property type="molecule type" value="Genomic_DNA"/>
</dbReference>
<dbReference type="AlphaFoldDB" id="A0A3Q8X455"/>
<dbReference type="Pfam" id="PF01636">
    <property type="entry name" value="APH"/>
    <property type="match status" value="1"/>
</dbReference>
<dbReference type="KEGG" id="palb:EJC50_10245"/>
<dbReference type="InterPro" id="IPR011009">
    <property type="entry name" value="Kinase-like_dom_sf"/>
</dbReference>
<keyword evidence="3" id="KW-1185">Reference proteome</keyword>
<evidence type="ECO:0000313" key="2">
    <source>
        <dbReference type="EMBL" id="AZN39992.1"/>
    </source>
</evidence>
<sequence>MRGRLVGMGATANVYEWGESEVIKIFHDASRAQNEAEKEARTARAVSELTGVRAPRFVGIEVYEGSACLVYEKVEGPTMLEQIQATEEDVIANARLLAELQHELHQVQPNVAPNLRLEMGRSIQRVGELSDAEQAKLASILDRLQDGGALCHYDFHPFNVMITAAGPMIIDWMNALVGHPAADIARTYLLITAGELPPGVPEWLNMTGARELFTRTYMDAILEISGLSVEDVDAWRAPTLAVRISEMSGGKERETLLAELRSQEVMRL</sequence>
<feature type="domain" description="Aminoglycoside phosphotransferase" evidence="1">
    <location>
        <begin position="6"/>
        <end position="198"/>
    </location>
</feature>
<dbReference type="OrthoDB" id="9800774at2"/>
<evidence type="ECO:0000259" key="1">
    <source>
        <dbReference type="Pfam" id="PF01636"/>
    </source>
</evidence>
<accession>A0A3Q8X455</accession>
<evidence type="ECO:0000313" key="3">
    <source>
        <dbReference type="Proteomes" id="UP000272528"/>
    </source>
</evidence>
<dbReference type="InterPro" id="IPR051678">
    <property type="entry name" value="AGP_Transferase"/>
</dbReference>